<sequence>MADALAAQQEPAKYLSKVQFLFNEKALIRHEKTDTLYAPVTEDDNLIDTLLAYNSKKRFRILTITDQDYIVYASMGKYKKDREKQIFVIKKELVEHLIFYK</sequence>
<dbReference type="EMBL" id="BAABAK010000011">
    <property type="protein sequence ID" value="GAA3971131.1"/>
    <property type="molecule type" value="Genomic_DNA"/>
</dbReference>
<accession>A0ABP7PTK8</accession>
<evidence type="ECO:0000313" key="2">
    <source>
        <dbReference type="Proteomes" id="UP001501081"/>
    </source>
</evidence>
<organism evidence="1 2">
    <name type="scientific">Pedobacter ginsengiterrae</name>
    <dbReference type="NCBI Taxonomy" id="871696"/>
    <lineage>
        <taxon>Bacteria</taxon>
        <taxon>Pseudomonadati</taxon>
        <taxon>Bacteroidota</taxon>
        <taxon>Sphingobacteriia</taxon>
        <taxon>Sphingobacteriales</taxon>
        <taxon>Sphingobacteriaceae</taxon>
        <taxon>Pedobacter</taxon>
    </lineage>
</organism>
<gene>
    <name evidence="1" type="ORF">GCM10022246_24530</name>
</gene>
<name>A0ABP7PTK8_9SPHI</name>
<proteinExistence type="predicted"/>
<dbReference type="Proteomes" id="UP001501081">
    <property type="component" value="Unassembled WGS sequence"/>
</dbReference>
<comment type="caution">
    <text evidence="1">The sequence shown here is derived from an EMBL/GenBank/DDBJ whole genome shotgun (WGS) entry which is preliminary data.</text>
</comment>
<reference evidence="2" key="1">
    <citation type="journal article" date="2019" name="Int. J. Syst. Evol. Microbiol.">
        <title>The Global Catalogue of Microorganisms (GCM) 10K type strain sequencing project: providing services to taxonomists for standard genome sequencing and annotation.</title>
        <authorList>
            <consortium name="The Broad Institute Genomics Platform"/>
            <consortium name="The Broad Institute Genome Sequencing Center for Infectious Disease"/>
            <person name="Wu L."/>
            <person name="Ma J."/>
        </authorList>
    </citation>
    <scope>NUCLEOTIDE SEQUENCE [LARGE SCALE GENOMIC DNA]</scope>
    <source>
        <strain evidence="2">JCM 17338</strain>
    </source>
</reference>
<evidence type="ECO:0000313" key="1">
    <source>
        <dbReference type="EMBL" id="GAA3971131.1"/>
    </source>
</evidence>
<protein>
    <submittedName>
        <fullName evidence="1">Uncharacterized protein</fullName>
    </submittedName>
</protein>
<keyword evidence="2" id="KW-1185">Reference proteome</keyword>